<comment type="caution">
    <text evidence="2">The sequence shown here is derived from an EMBL/GenBank/DDBJ whole genome shotgun (WGS) entry which is preliminary data.</text>
</comment>
<dbReference type="EMBL" id="JAUSUD010000008">
    <property type="protein sequence ID" value="MDQ0230803.1"/>
    <property type="molecule type" value="Genomic_DNA"/>
</dbReference>
<name>A0ABT9ZEX3_9BACI</name>
<dbReference type="Proteomes" id="UP001234495">
    <property type="component" value="Unassembled WGS sequence"/>
</dbReference>
<reference evidence="2 3" key="1">
    <citation type="submission" date="2023-07" db="EMBL/GenBank/DDBJ databases">
        <title>Genomic Encyclopedia of Type Strains, Phase IV (KMG-IV): sequencing the most valuable type-strain genomes for metagenomic binning, comparative biology and taxonomic classification.</title>
        <authorList>
            <person name="Goeker M."/>
        </authorList>
    </citation>
    <scope>NUCLEOTIDE SEQUENCE [LARGE SCALE GENOMIC DNA]</scope>
    <source>
        <strain evidence="2 3">DSM 29005</strain>
    </source>
</reference>
<accession>A0ABT9ZEX3</accession>
<dbReference type="InterPro" id="IPR020185">
    <property type="entry name" value="Spore_morphogenesis_YwcE"/>
</dbReference>
<gene>
    <name evidence="2" type="ORF">J2S19_002060</name>
</gene>
<feature type="transmembrane region" description="Helical" evidence="1">
    <location>
        <begin position="56"/>
        <end position="80"/>
    </location>
</feature>
<feature type="transmembrane region" description="Helical" evidence="1">
    <location>
        <begin position="25"/>
        <end position="44"/>
    </location>
</feature>
<keyword evidence="3" id="KW-1185">Reference proteome</keyword>
<protein>
    <submittedName>
        <fullName evidence="2">Membrane protein</fullName>
    </submittedName>
</protein>
<proteinExistence type="predicted"/>
<organism evidence="2 3">
    <name type="scientific">Metabacillus malikii</name>
    <dbReference type="NCBI Taxonomy" id="1504265"/>
    <lineage>
        <taxon>Bacteria</taxon>
        <taxon>Bacillati</taxon>
        <taxon>Bacillota</taxon>
        <taxon>Bacilli</taxon>
        <taxon>Bacillales</taxon>
        <taxon>Bacillaceae</taxon>
        <taxon>Metabacillus</taxon>
    </lineage>
</organism>
<keyword evidence="1" id="KW-0472">Membrane</keyword>
<evidence type="ECO:0000256" key="1">
    <source>
        <dbReference type="SAM" id="Phobius"/>
    </source>
</evidence>
<evidence type="ECO:0000313" key="2">
    <source>
        <dbReference type="EMBL" id="MDQ0230803.1"/>
    </source>
</evidence>
<sequence length="90" mass="10429">MDVFFAYLLIASASPLFLWKEHIKLAIFQIPVIVAMWIMFTLYISNDYGMAGHLMFGGLFALNVILAHVTVFYVFVIPFFKHLKNSRRLV</sequence>
<keyword evidence="1" id="KW-0812">Transmembrane</keyword>
<dbReference type="RefSeq" id="WP_307340768.1">
    <property type="nucleotide sequence ID" value="NZ_JAUSUD010000008.1"/>
</dbReference>
<dbReference type="Pfam" id="PF17368">
    <property type="entry name" value="YwcE"/>
    <property type="match status" value="1"/>
</dbReference>
<keyword evidence="1" id="KW-1133">Transmembrane helix</keyword>
<evidence type="ECO:0000313" key="3">
    <source>
        <dbReference type="Proteomes" id="UP001234495"/>
    </source>
</evidence>